<reference evidence="7 8" key="1">
    <citation type="submission" date="2024-03" db="EMBL/GenBank/DDBJ databases">
        <title>Human intestinal bacterial collection.</title>
        <authorList>
            <person name="Pauvert C."/>
            <person name="Hitch T.C.A."/>
            <person name="Clavel T."/>
        </authorList>
    </citation>
    <scope>NUCLEOTIDE SEQUENCE [LARGE SCALE GENOMIC DNA]</scope>
    <source>
        <strain evidence="7 8">CLA-AA-H78B</strain>
    </source>
</reference>
<comment type="subcellular location">
    <subcellularLocation>
        <location evidence="1">Cell membrane</location>
        <topology evidence="1">Multi-pass membrane protein</topology>
    </subcellularLocation>
</comment>
<feature type="transmembrane region" description="Helical" evidence="6">
    <location>
        <begin position="41"/>
        <end position="59"/>
    </location>
</feature>
<dbReference type="InterPro" id="IPR002797">
    <property type="entry name" value="Polysacc_synth"/>
</dbReference>
<gene>
    <name evidence="7" type="ORF">WMO62_02610</name>
</gene>
<dbReference type="PIRSF" id="PIRSF038958">
    <property type="entry name" value="PG_synth_SpoVB"/>
    <property type="match status" value="1"/>
</dbReference>
<evidence type="ECO:0000256" key="5">
    <source>
        <dbReference type="ARBA" id="ARBA00023136"/>
    </source>
</evidence>
<feature type="transmembrane region" description="Helical" evidence="6">
    <location>
        <begin position="376"/>
        <end position="399"/>
    </location>
</feature>
<feature type="transmembrane region" description="Helical" evidence="6">
    <location>
        <begin position="345"/>
        <end position="364"/>
    </location>
</feature>
<dbReference type="PANTHER" id="PTHR30250">
    <property type="entry name" value="PST FAMILY PREDICTED COLANIC ACID TRANSPORTER"/>
    <property type="match status" value="1"/>
</dbReference>
<evidence type="ECO:0000256" key="6">
    <source>
        <dbReference type="SAM" id="Phobius"/>
    </source>
</evidence>
<dbReference type="PANTHER" id="PTHR30250:SF24">
    <property type="entry name" value="STAGE V SPORULATION PROTEIN B"/>
    <property type="match status" value="1"/>
</dbReference>
<dbReference type="Pfam" id="PF01943">
    <property type="entry name" value="Polysacc_synt"/>
    <property type="match status" value="1"/>
</dbReference>
<evidence type="ECO:0000256" key="3">
    <source>
        <dbReference type="ARBA" id="ARBA00022692"/>
    </source>
</evidence>
<evidence type="ECO:0000256" key="1">
    <source>
        <dbReference type="ARBA" id="ARBA00004651"/>
    </source>
</evidence>
<feature type="transmembrane region" description="Helical" evidence="6">
    <location>
        <begin position="468"/>
        <end position="495"/>
    </location>
</feature>
<feature type="transmembrane region" description="Helical" evidence="6">
    <location>
        <begin position="405"/>
        <end position="425"/>
    </location>
</feature>
<feature type="transmembrane region" description="Helical" evidence="6">
    <location>
        <begin position="437"/>
        <end position="456"/>
    </location>
</feature>
<comment type="caution">
    <text evidence="7">The sequence shown here is derived from an EMBL/GenBank/DDBJ whole genome shotgun (WGS) entry which is preliminary data.</text>
</comment>
<feature type="transmembrane region" description="Helical" evidence="6">
    <location>
        <begin position="80"/>
        <end position="101"/>
    </location>
</feature>
<dbReference type="CDD" id="cd13124">
    <property type="entry name" value="MATE_SpoVB_like"/>
    <property type="match status" value="1"/>
</dbReference>
<evidence type="ECO:0000256" key="2">
    <source>
        <dbReference type="ARBA" id="ARBA00022475"/>
    </source>
</evidence>
<proteinExistence type="predicted"/>
<dbReference type="InterPro" id="IPR050833">
    <property type="entry name" value="Poly_Biosynth_Transport"/>
</dbReference>
<keyword evidence="8" id="KW-1185">Reference proteome</keyword>
<name>A0ABV1HXT5_9FIRM</name>
<accession>A0ABV1HXT5</accession>
<keyword evidence="4 6" id="KW-1133">Transmembrane helix</keyword>
<sequence>MRSFPHFIKGTLLLTCAGLLCRFSGFFYKIFLAHALGAEGIGIYQLIFPVFAVCHACTASGIESAISRFTAGAVEKERSYALKAGLFLSLSASVLVCVLLWNQAEFIADKLLCESRCVTPLRILAPVIPLSAIHGCLQGYYLGQKKASLPAISQILEQAARIGSVILLYRIFIQESRAITPSLAVLGLLFGEAASALFMLHFTVSEKRSTLPLSALRIQCRKILSMALPLTGSRLSLTLLQSAEAVLIPVSLQTSGLSVSEALSLYGILTGMSLSFLMFPNAVTSSLSAMLLPTISEEQSRGNEQRISLSIEYTILFGLLMGIFCMGIFLFFGNELGTVVFHEPLAGSFLCTLAWICPFLYLTGNINSILHGLGKTGITFINQLAAVLVRILALLLFVPRFGIEGVLWSILISQLLLCMSGLLAVSRHIHPTIGLDAYILKPAAAMLLSTGGIYLLKPLSHFMIFRSLSTILILAGNLCLCAILYILLLLSFGIWKLFTSARKFFYLQSQ</sequence>
<feature type="transmembrane region" description="Helical" evidence="6">
    <location>
        <begin position="313"/>
        <end position="333"/>
    </location>
</feature>
<dbReference type="Proteomes" id="UP001470288">
    <property type="component" value="Unassembled WGS sequence"/>
</dbReference>
<evidence type="ECO:0000313" key="7">
    <source>
        <dbReference type="EMBL" id="MEQ2577734.1"/>
    </source>
</evidence>
<feature type="transmembrane region" description="Helical" evidence="6">
    <location>
        <begin position="179"/>
        <end position="202"/>
    </location>
</feature>
<protein>
    <submittedName>
        <fullName evidence="7">Polysaccharide biosynthesis protein</fullName>
    </submittedName>
</protein>
<evidence type="ECO:0000256" key="4">
    <source>
        <dbReference type="ARBA" id="ARBA00022989"/>
    </source>
</evidence>
<dbReference type="EMBL" id="JBBMFC010000003">
    <property type="protein sequence ID" value="MEQ2577734.1"/>
    <property type="molecule type" value="Genomic_DNA"/>
</dbReference>
<organism evidence="7 8">
    <name type="scientific">Hominiventricola aquisgranensis</name>
    <dbReference type="NCBI Taxonomy" id="3133164"/>
    <lineage>
        <taxon>Bacteria</taxon>
        <taxon>Bacillati</taxon>
        <taxon>Bacillota</taxon>
        <taxon>Clostridia</taxon>
        <taxon>Lachnospirales</taxon>
        <taxon>Lachnospiraceae</taxon>
        <taxon>Hominiventricola</taxon>
    </lineage>
</organism>
<keyword evidence="5 6" id="KW-0472">Membrane</keyword>
<dbReference type="InterPro" id="IPR024923">
    <property type="entry name" value="PG_synth_SpoVB"/>
</dbReference>
<evidence type="ECO:0000313" key="8">
    <source>
        <dbReference type="Proteomes" id="UP001470288"/>
    </source>
</evidence>
<dbReference type="RefSeq" id="WP_349143713.1">
    <property type="nucleotide sequence ID" value="NZ_JBBMFC010000003.1"/>
</dbReference>
<keyword evidence="2" id="KW-1003">Cell membrane</keyword>
<feature type="transmembrane region" description="Helical" evidence="6">
    <location>
        <begin position="263"/>
        <end position="292"/>
    </location>
</feature>
<keyword evidence="3 6" id="KW-0812">Transmembrane</keyword>